<dbReference type="Proteomes" id="UP000824890">
    <property type="component" value="Unassembled WGS sequence"/>
</dbReference>
<feature type="region of interest" description="Disordered" evidence="1">
    <location>
        <begin position="1"/>
        <end position="25"/>
    </location>
</feature>
<keyword evidence="3" id="KW-1185">Reference proteome</keyword>
<protein>
    <submittedName>
        <fullName evidence="2">Uncharacterized protein</fullName>
    </submittedName>
</protein>
<dbReference type="EMBL" id="JAGKQM010000012">
    <property type="protein sequence ID" value="KAH0897688.1"/>
    <property type="molecule type" value="Genomic_DNA"/>
</dbReference>
<feature type="region of interest" description="Disordered" evidence="1">
    <location>
        <begin position="69"/>
        <end position="116"/>
    </location>
</feature>
<accession>A0ABQ8AYX4</accession>
<evidence type="ECO:0000313" key="3">
    <source>
        <dbReference type="Proteomes" id="UP000824890"/>
    </source>
</evidence>
<evidence type="ECO:0000313" key="2">
    <source>
        <dbReference type="EMBL" id="KAH0897688.1"/>
    </source>
</evidence>
<reference evidence="2 3" key="1">
    <citation type="submission" date="2021-05" db="EMBL/GenBank/DDBJ databases">
        <title>Genome Assembly of Synthetic Allotetraploid Brassica napus Reveals Homoeologous Exchanges between Subgenomes.</title>
        <authorList>
            <person name="Davis J.T."/>
        </authorList>
    </citation>
    <scope>NUCLEOTIDE SEQUENCE [LARGE SCALE GENOMIC DNA]</scope>
    <source>
        <strain evidence="3">cv. Da-Ae</strain>
        <tissue evidence="2">Seedling</tissue>
    </source>
</reference>
<feature type="compositionally biased region" description="Polar residues" evidence="1">
    <location>
        <begin position="100"/>
        <end position="116"/>
    </location>
</feature>
<sequence length="116" mass="13109">MLVQNGTANEEETFTKKQSTQTYEASYKTKRIPQVRMYGIGWNKATALTIPVIGRDFTHTIEMLTMGLAGEKNEERSQGHKSKYGDSTSSSEWRVKRNTSRSGTHQIGYNRVSQSS</sequence>
<name>A0ABQ8AYX4_BRANA</name>
<comment type="caution">
    <text evidence="2">The sequence shown here is derived from an EMBL/GenBank/DDBJ whole genome shotgun (WGS) entry which is preliminary data.</text>
</comment>
<evidence type="ECO:0000256" key="1">
    <source>
        <dbReference type="SAM" id="MobiDB-lite"/>
    </source>
</evidence>
<organism evidence="2 3">
    <name type="scientific">Brassica napus</name>
    <name type="common">Rape</name>
    <dbReference type="NCBI Taxonomy" id="3708"/>
    <lineage>
        <taxon>Eukaryota</taxon>
        <taxon>Viridiplantae</taxon>
        <taxon>Streptophyta</taxon>
        <taxon>Embryophyta</taxon>
        <taxon>Tracheophyta</taxon>
        <taxon>Spermatophyta</taxon>
        <taxon>Magnoliopsida</taxon>
        <taxon>eudicotyledons</taxon>
        <taxon>Gunneridae</taxon>
        <taxon>Pentapetalae</taxon>
        <taxon>rosids</taxon>
        <taxon>malvids</taxon>
        <taxon>Brassicales</taxon>
        <taxon>Brassicaceae</taxon>
        <taxon>Brassiceae</taxon>
        <taxon>Brassica</taxon>
    </lineage>
</organism>
<gene>
    <name evidence="2" type="ORF">HID58_047256</name>
</gene>
<proteinExistence type="predicted"/>